<dbReference type="EMBL" id="MT732463">
    <property type="protein sequence ID" value="QQV90927.1"/>
    <property type="molecule type" value="Genomic_DNA"/>
</dbReference>
<reference evidence="1" key="1">
    <citation type="submission" date="2020-07" db="EMBL/GenBank/DDBJ databases">
        <title>Highly diverse flavobacterial phages as mortality factor during North Sea spring blooms.</title>
        <authorList>
            <person name="Bartlau N."/>
            <person name="Wichels A."/>
            <person name="Krohne G."/>
            <person name="Adriaenssens E.M."/>
            <person name="Heins A."/>
            <person name="Fuchs B.M."/>
            <person name="Amann R."/>
            <person name="Moraru C."/>
        </authorList>
    </citation>
    <scope>NUCLEOTIDE SEQUENCE</scope>
</reference>
<sequence length="290" mass="34370">MIDVKNLIGRRKYEALKKFDFENMSAEDMVYFKNTFKISVAKAEKMVLDYEIHNKKPSPEVTEYSKEYNRKLLLTPEKKYKSLTKEELWSRFVSNFQKLTRKKLIKDADFIKNMEPIFYYFIRNFEEFKKCERLSDVSVPSFKKGLLIIGDFGNGKSTIMNVLEMSLRKTSMYFKGYSANEVVLAFDACKTPTEKTTFIKRYSKGVLYFDDIKSERRTENYGNKELFREILENRYNNNAITFITCNYKKGFEGDLKTALAEFGEKYGDRVNDRIYEMFNVIEFKGKSLRV</sequence>
<protein>
    <submittedName>
        <fullName evidence="1">DNA replication protein</fullName>
    </submittedName>
</protein>
<evidence type="ECO:0000313" key="2">
    <source>
        <dbReference type="Proteomes" id="UP000693667"/>
    </source>
</evidence>
<name>A0A8E5EBU5_9CAUD</name>
<gene>
    <name evidence="1" type="ORF">Freya1_56</name>
</gene>
<dbReference type="Proteomes" id="UP000693667">
    <property type="component" value="Segment"/>
</dbReference>
<keyword evidence="2" id="KW-1185">Reference proteome</keyword>
<accession>A0A8E5EBU5</accession>
<dbReference type="Gene3D" id="3.40.50.300">
    <property type="entry name" value="P-loop containing nucleotide triphosphate hydrolases"/>
    <property type="match status" value="1"/>
</dbReference>
<evidence type="ECO:0000313" key="1">
    <source>
        <dbReference type="EMBL" id="QQV90927.1"/>
    </source>
</evidence>
<organism evidence="1 2">
    <name type="scientific">Polaribacter phage Freya_1</name>
    <dbReference type="NCBI Taxonomy" id="2745662"/>
    <lineage>
        <taxon>Viruses</taxon>
        <taxon>Duplodnaviria</taxon>
        <taxon>Heunggongvirae</taxon>
        <taxon>Uroviricota</taxon>
        <taxon>Caudoviricetes</taxon>
        <taxon>Forsetiviridae</taxon>
        <taxon>Freyavirus</taxon>
        <taxon>Freyavirus freya</taxon>
    </lineage>
</organism>
<dbReference type="SUPFAM" id="SSF52540">
    <property type="entry name" value="P-loop containing nucleoside triphosphate hydrolases"/>
    <property type="match status" value="1"/>
</dbReference>
<proteinExistence type="predicted"/>
<dbReference type="InterPro" id="IPR027417">
    <property type="entry name" value="P-loop_NTPase"/>
</dbReference>